<sequence>MGEYGEQGERERRLIATISGKRTSAGLPSVLEALEKAKAALVDIRQFIVQDEFTLTLVIELSDEEGQRETDIVKELLLCAHAMKLFVEFDVVQNRVVSEPGQVFVITMISPVGTASSAFLVDICQVIATYNGNIETITSLSRGSNGFISYEFSVRLPEEDLFRQLEKMREGLLLLGKRARGDIAIQRSGLLQRAKRMVVFDLSYTLISSDANDILFKSAGVEESEEMPKRAKPDISDYAEQLEQRVSRLKGLQVSQVLAKALSELSYTPGAIEVVRTLKRLGYKTAVISRGPRLIADAVKTTLGLDFAYGNEFLVEGEKFTGELRTPAVDARRKRDLLDMLLMHEKITTEQVIAVGDGPVSSKMLSHAGLAVAFDQVRDTKSIG</sequence>
<dbReference type="Gene3D" id="3.30.70.260">
    <property type="match status" value="1"/>
</dbReference>
<gene>
    <name evidence="9" type="ORF">RMAR00112_LOCUS18424</name>
    <name evidence="10" type="ORF">RMAR00112_LOCUS18425</name>
    <name evidence="11" type="ORF">RMAR00112_LOCUS18426</name>
</gene>
<dbReference type="PANTHER" id="PTHR43344:SF2">
    <property type="entry name" value="PHOSPHOSERINE PHOSPHATASE"/>
    <property type="match status" value="1"/>
</dbReference>
<dbReference type="InterPro" id="IPR023214">
    <property type="entry name" value="HAD_sf"/>
</dbReference>
<dbReference type="Gene3D" id="3.40.50.1000">
    <property type="entry name" value="HAD superfamily/HAD-like"/>
    <property type="match status" value="1"/>
</dbReference>
<evidence type="ECO:0000256" key="3">
    <source>
        <dbReference type="ARBA" id="ARBA00012640"/>
    </source>
</evidence>
<name>A0A7S2ZSY7_9RHOD</name>
<dbReference type="GO" id="GO:0005737">
    <property type="term" value="C:cytoplasm"/>
    <property type="evidence" value="ECO:0007669"/>
    <property type="project" value="TreeGrafter"/>
</dbReference>
<evidence type="ECO:0000256" key="2">
    <source>
        <dbReference type="ARBA" id="ARBA00005135"/>
    </source>
</evidence>
<dbReference type="Pfam" id="PF13740">
    <property type="entry name" value="ACT_6"/>
    <property type="match status" value="1"/>
</dbReference>
<dbReference type="SUPFAM" id="SSF56784">
    <property type="entry name" value="HAD-like"/>
    <property type="match status" value="1"/>
</dbReference>
<dbReference type="GO" id="GO:0006564">
    <property type="term" value="P:L-serine biosynthetic process"/>
    <property type="evidence" value="ECO:0007669"/>
    <property type="project" value="UniProtKB-KW"/>
</dbReference>
<evidence type="ECO:0000256" key="4">
    <source>
        <dbReference type="ARBA" id="ARBA00022605"/>
    </source>
</evidence>
<evidence type="ECO:0000256" key="8">
    <source>
        <dbReference type="ARBA" id="ARBA00023299"/>
    </source>
</evidence>
<dbReference type="InterPro" id="IPR050582">
    <property type="entry name" value="HAD-like_SerB"/>
</dbReference>
<evidence type="ECO:0000313" key="9">
    <source>
        <dbReference type="EMBL" id="CAE0050425.1"/>
    </source>
</evidence>
<keyword evidence="5" id="KW-0479">Metal-binding</keyword>
<evidence type="ECO:0000256" key="5">
    <source>
        <dbReference type="ARBA" id="ARBA00022723"/>
    </source>
</evidence>
<proteinExistence type="predicted"/>
<dbReference type="PANTHER" id="PTHR43344">
    <property type="entry name" value="PHOSPHOSERINE PHOSPHATASE"/>
    <property type="match status" value="1"/>
</dbReference>
<evidence type="ECO:0000313" key="11">
    <source>
        <dbReference type="EMBL" id="CAE0050427.1"/>
    </source>
</evidence>
<evidence type="ECO:0000256" key="1">
    <source>
        <dbReference type="ARBA" id="ARBA00001946"/>
    </source>
</evidence>
<keyword evidence="6" id="KW-0378">Hydrolase</keyword>
<evidence type="ECO:0000313" key="10">
    <source>
        <dbReference type="EMBL" id="CAE0050426.1"/>
    </source>
</evidence>
<dbReference type="Pfam" id="PF12710">
    <property type="entry name" value="HAD"/>
    <property type="match status" value="1"/>
</dbReference>
<comment type="pathway">
    <text evidence="2">Amino-acid biosynthesis; L-serine biosynthesis; L-serine from 3-phospho-D-glycerate: step 3/3.</text>
</comment>
<dbReference type="NCBIfam" id="TIGR01488">
    <property type="entry name" value="HAD-SF-IB"/>
    <property type="match status" value="1"/>
</dbReference>
<protein>
    <recommendedName>
        <fullName evidence="3">phosphoserine phosphatase</fullName>
        <ecNumber evidence="3">3.1.3.3</ecNumber>
    </recommendedName>
</protein>
<dbReference type="AlphaFoldDB" id="A0A7S2ZSY7"/>
<evidence type="ECO:0000256" key="7">
    <source>
        <dbReference type="ARBA" id="ARBA00022842"/>
    </source>
</evidence>
<keyword evidence="4" id="KW-0028">Amino-acid biosynthesis</keyword>
<organism evidence="9">
    <name type="scientific">Rhodosorus marinus</name>
    <dbReference type="NCBI Taxonomy" id="101924"/>
    <lineage>
        <taxon>Eukaryota</taxon>
        <taxon>Rhodophyta</taxon>
        <taxon>Stylonematophyceae</taxon>
        <taxon>Stylonematales</taxon>
        <taxon>Stylonemataceae</taxon>
        <taxon>Rhodosorus</taxon>
    </lineage>
</organism>
<dbReference type="EMBL" id="HBHW01023955">
    <property type="protein sequence ID" value="CAE0050427.1"/>
    <property type="molecule type" value="Transcribed_RNA"/>
</dbReference>
<keyword evidence="8" id="KW-0718">Serine biosynthesis</keyword>
<dbReference type="EC" id="3.1.3.3" evidence="3"/>
<dbReference type="GO" id="GO:0000287">
    <property type="term" value="F:magnesium ion binding"/>
    <property type="evidence" value="ECO:0007669"/>
    <property type="project" value="TreeGrafter"/>
</dbReference>
<accession>A0A7S2ZSY7</accession>
<evidence type="ECO:0000256" key="6">
    <source>
        <dbReference type="ARBA" id="ARBA00022801"/>
    </source>
</evidence>
<dbReference type="GO" id="GO:0036424">
    <property type="term" value="F:L-phosphoserine phosphatase activity"/>
    <property type="evidence" value="ECO:0007669"/>
    <property type="project" value="TreeGrafter"/>
</dbReference>
<dbReference type="InterPro" id="IPR036412">
    <property type="entry name" value="HAD-like_sf"/>
</dbReference>
<reference evidence="9" key="1">
    <citation type="submission" date="2021-01" db="EMBL/GenBank/DDBJ databases">
        <authorList>
            <person name="Corre E."/>
            <person name="Pelletier E."/>
            <person name="Niang G."/>
            <person name="Scheremetjew M."/>
            <person name="Finn R."/>
            <person name="Kale V."/>
            <person name="Holt S."/>
            <person name="Cochrane G."/>
            <person name="Meng A."/>
            <person name="Brown T."/>
            <person name="Cohen L."/>
        </authorList>
    </citation>
    <scope>NUCLEOTIDE SEQUENCE</scope>
    <source>
        <strain evidence="9">CCMP 769</strain>
    </source>
</reference>
<dbReference type="EMBL" id="HBHW01023954">
    <property type="protein sequence ID" value="CAE0050426.1"/>
    <property type="molecule type" value="Transcribed_RNA"/>
</dbReference>
<keyword evidence="7" id="KW-0460">Magnesium</keyword>
<comment type="cofactor">
    <cofactor evidence="1">
        <name>Mg(2+)</name>
        <dbReference type="ChEBI" id="CHEBI:18420"/>
    </cofactor>
</comment>
<dbReference type="EMBL" id="HBHW01023953">
    <property type="protein sequence ID" value="CAE0050425.1"/>
    <property type="molecule type" value="Transcribed_RNA"/>
</dbReference>